<name>A0A9D3RM02_ANGAN</name>
<keyword evidence="5" id="KW-0965">Cell junction</keyword>
<dbReference type="PROSITE" id="PS50176">
    <property type="entry name" value="ARM_REPEAT"/>
    <property type="match status" value="1"/>
</dbReference>
<evidence type="ECO:0008006" key="10">
    <source>
        <dbReference type="Google" id="ProtNLM"/>
    </source>
</evidence>
<dbReference type="AlphaFoldDB" id="A0A9D3RM02"/>
<accession>A0A9D3RM02</accession>
<reference evidence="8" key="1">
    <citation type="submission" date="2021-01" db="EMBL/GenBank/DDBJ databases">
        <title>A chromosome-scale assembly of European eel, Anguilla anguilla.</title>
        <authorList>
            <person name="Henkel C."/>
            <person name="Jong-Raadsen S.A."/>
            <person name="Dufour S."/>
            <person name="Weltzien F.-A."/>
            <person name="Palstra A.P."/>
            <person name="Pelster B."/>
            <person name="Spaink H.P."/>
            <person name="Van Den Thillart G.E."/>
            <person name="Jansen H."/>
            <person name="Zahm M."/>
            <person name="Klopp C."/>
            <person name="Cedric C."/>
            <person name="Louis A."/>
            <person name="Berthelot C."/>
            <person name="Parey E."/>
            <person name="Roest Crollius H."/>
            <person name="Montfort J."/>
            <person name="Robinson-Rechavi M."/>
            <person name="Bucao C."/>
            <person name="Bouchez O."/>
            <person name="Gislard M."/>
            <person name="Lluch J."/>
            <person name="Milhes M."/>
            <person name="Lampietro C."/>
            <person name="Lopez Roques C."/>
            <person name="Donnadieu C."/>
            <person name="Braasch I."/>
            <person name="Desvignes T."/>
            <person name="Postlethwait J."/>
            <person name="Bobe J."/>
            <person name="Guiguen Y."/>
            <person name="Dirks R."/>
        </authorList>
    </citation>
    <scope>NUCLEOTIDE SEQUENCE</scope>
    <source>
        <strain evidence="8">Tag_6206</strain>
        <tissue evidence="8">Liver</tissue>
    </source>
</reference>
<evidence type="ECO:0000256" key="3">
    <source>
        <dbReference type="ARBA" id="ARBA00022737"/>
    </source>
</evidence>
<dbReference type="Proteomes" id="UP001044222">
    <property type="component" value="Chromosome 14"/>
</dbReference>
<dbReference type="InterPro" id="IPR028435">
    <property type="entry name" value="Plakophilin/d_Catenin"/>
</dbReference>
<keyword evidence="4" id="KW-0130">Cell adhesion</keyword>
<comment type="subcellular location">
    <subcellularLocation>
        <location evidence="1">Cell junction</location>
    </subcellularLocation>
</comment>
<dbReference type="InterPro" id="IPR000225">
    <property type="entry name" value="Armadillo"/>
</dbReference>
<comment type="similarity">
    <text evidence="2">Belongs to the beta-catenin family.</text>
</comment>
<feature type="region of interest" description="Disordered" evidence="7">
    <location>
        <begin position="144"/>
        <end position="182"/>
    </location>
</feature>
<feature type="repeat" description="ARM" evidence="6">
    <location>
        <begin position="305"/>
        <end position="347"/>
    </location>
</feature>
<protein>
    <recommendedName>
        <fullName evidence="10">Plakophilin 1b</fullName>
    </recommendedName>
</protein>
<keyword evidence="3" id="KW-0677">Repeat</keyword>
<feature type="compositionally biased region" description="Polar residues" evidence="7">
    <location>
        <begin position="167"/>
        <end position="182"/>
    </location>
</feature>
<dbReference type="SMART" id="SM00185">
    <property type="entry name" value="ARM"/>
    <property type="match status" value="7"/>
</dbReference>
<feature type="compositionally biased region" description="Low complexity" evidence="7">
    <location>
        <begin position="52"/>
        <end position="65"/>
    </location>
</feature>
<dbReference type="Pfam" id="PF00514">
    <property type="entry name" value="Arm"/>
    <property type="match status" value="4"/>
</dbReference>
<dbReference type="GO" id="GO:0098609">
    <property type="term" value="P:cell-cell adhesion"/>
    <property type="evidence" value="ECO:0007669"/>
    <property type="project" value="InterPro"/>
</dbReference>
<dbReference type="EMBL" id="JAFIRN010000014">
    <property type="protein sequence ID" value="KAG5835378.1"/>
    <property type="molecule type" value="Genomic_DNA"/>
</dbReference>
<evidence type="ECO:0000256" key="5">
    <source>
        <dbReference type="ARBA" id="ARBA00022949"/>
    </source>
</evidence>
<evidence type="ECO:0000256" key="6">
    <source>
        <dbReference type="PROSITE-ProRule" id="PRU00259"/>
    </source>
</evidence>
<proteinExistence type="inferred from homology"/>
<evidence type="ECO:0000313" key="8">
    <source>
        <dbReference type="EMBL" id="KAG5835378.1"/>
    </source>
</evidence>
<dbReference type="GO" id="GO:0005912">
    <property type="term" value="C:adherens junction"/>
    <property type="evidence" value="ECO:0007669"/>
    <property type="project" value="TreeGrafter"/>
</dbReference>
<dbReference type="GO" id="GO:0005634">
    <property type="term" value="C:nucleus"/>
    <property type="evidence" value="ECO:0007669"/>
    <property type="project" value="TreeGrafter"/>
</dbReference>
<dbReference type="PANTHER" id="PTHR10372:SF3">
    <property type="entry name" value="PLAKOPHILIN-1"/>
    <property type="match status" value="1"/>
</dbReference>
<dbReference type="InterPro" id="IPR011989">
    <property type="entry name" value="ARM-like"/>
</dbReference>
<dbReference type="InterPro" id="IPR016024">
    <property type="entry name" value="ARM-type_fold"/>
</dbReference>
<evidence type="ECO:0000256" key="2">
    <source>
        <dbReference type="ARBA" id="ARBA00005462"/>
    </source>
</evidence>
<evidence type="ECO:0000256" key="7">
    <source>
        <dbReference type="SAM" id="MobiDB-lite"/>
    </source>
</evidence>
<feature type="region of interest" description="Disordered" evidence="7">
    <location>
        <begin position="44"/>
        <end position="66"/>
    </location>
</feature>
<keyword evidence="9" id="KW-1185">Reference proteome</keyword>
<dbReference type="GO" id="GO:0005886">
    <property type="term" value="C:plasma membrane"/>
    <property type="evidence" value="ECO:0007669"/>
    <property type="project" value="TreeGrafter"/>
</dbReference>
<organism evidence="8 9">
    <name type="scientific">Anguilla anguilla</name>
    <name type="common">European freshwater eel</name>
    <name type="synonym">Muraena anguilla</name>
    <dbReference type="NCBI Taxonomy" id="7936"/>
    <lineage>
        <taxon>Eukaryota</taxon>
        <taxon>Metazoa</taxon>
        <taxon>Chordata</taxon>
        <taxon>Craniata</taxon>
        <taxon>Vertebrata</taxon>
        <taxon>Euteleostomi</taxon>
        <taxon>Actinopterygii</taxon>
        <taxon>Neopterygii</taxon>
        <taxon>Teleostei</taxon>
        <taxon>Anguilliformes</taxon>
        <taxon>Anguillidae</taxon>
        <taxon>Anguilla</taxon>
    </lineage>
</organism>
<dbReference type="PANTHER" id="PTHR10372">
    <property type="entry name" value="PLAKOPHILLIN-RELATED"/>
    <property type="match status" value="1"/>
</dbReference>
<dbReference type="GO" id="GO:0005737">
    <property type="term" value="C:cytoplasm"/>
    <property type="evidence" value="ECO:0007669"/>
    <property type="project" value="TreeGrafter"/>
</dbReference>
<sequence>MTTDPLRSALSIKHVDETSLAVPSDTKLKSGQQRVLDQVHSIKRGKSKYVKTGSSSPSPTSPTTPQFNEFRWLKYSASTSDGSAFLKGNANGGTNFKKTVNSQQALHPNVDYLKGTGSTRRTVSTSGQWEKRFLSMGHANSRPVTRPSIYGNGLKTYRSDPELAPSGTLTRRSMSNSRSLATQPSLYSMSNANGSGVNSGSAQYMCQYSAPARGSSYSQLRNSVVYQDNSQFQFAAAPSHVSNTESKMSMPKVIGVEGNAADITMKEAVEYLMSLDENYQHCGASFIQHSTFTEDKAKQEVLQLKGIQPLVGLLRSSSTQVQLTASAALRNLVFKNDQNKEEVQRCGGIPEASALLRDTSVSETQKQLTGLLWNLSSAENLKPELIKTALPVLTESVLVPFTGSGEQSANINMDPDVFYNATGCLRNLCCGKKGNRKAIRNSRGLIDSLVGYVQDCVAADRPDDKSVENCVCVLHNLTYQLETEVPSHFSKITALAGAPSRGSAQQTPTSPIGCFSQQSSKVPQETTFDYPTIEDSNPKGVGWLFHSKAMQAYLSLLSDSQSEATKEACVGTLQNLTANKGIVSSVMSQAIVQKLNGLQHIAPLLQSSNPGIQRTAVALVGNLSRNPRLQRLMARQTLPQLVSILGSATQNGTDSDETMATACQAVGSLLVADPETGKRQLNNTFINSLNDLSRNSYFPKSSKASALLLYGL</sequence>
<dbReference type="Gene3D" id="1.25.10.10">
    <property type="entry name" value="Leucine-rich Repeat Variant"/>
    <property type="match status" value="1"/>
</dbReference>
<dbReference type="SUPFAM" id="SSF48371">
    <property type="entry name" value="ARM repeat"/>
    <property type="match status" value="1"/>
</dbReference>
<evidence type="ECO:0000256" key="4">
    <source>
        <dbReference type="ARBA" id="ARBA00022889"/>
    </source>
</evidence>
<evidence type="ECO:0000256" key="1">
    <source>
        <dbReference type="ARBA" id="ARBA00004282"/>
    </source>
</evidence>
<comment type="caution">
    <text evidence="8">The sequence shown here is derived from an EMBL/GenBank/DDBJ whole genome shotgun (WGS) entry which is preliminary data.</text>
</comment>
<gene>
    <name evidence="8" type="ORF">ANANG_G00243270</name>
</gene>
<evidence type="ECO:0000313" key="9">
    <source>
        <dbReference type="Proteomes" id="UP001044222"/>
    </source>
</evidence>